<dbReference type="Proteomes" id="UP000596660">
    <property type="component" value="Unplaced"/>
</dbReference>
<dbReference type="Gramene" id="AUR62011376-RA">
    <property type="protein sequence ID" value="AUR62011376-RA:cds"/>
    <property type="gene ID" value="AUR62011376"/>
</dbReference>
<dbReference type="AlphaFoldDB" id="A0A803LDX0"/>
<sequence length="152" mass="17581">MKALNFDNEEKESYDSTLFYEDDDDDDDCSVDGIQDVSVATLSSSRTPSCQVKHMVPNSQEKTHILKILAGWKMEPIDYLGQDAFSPTSMFAFYMFGNELFEGEMTETERKIKQNLFEDQQQQLEARVEQLSDLMEKLIHNHTIDIAIQLRI</sequence>
<accession>A0A803LDX0</accession>
<organism evidence="4 5">
    <name type="scientific">Chenopodium quinoa</name>
    <name type="common">Quinoa</name>
    <dbReference type="NCBI Taxonomy" id="63459"/>
    <lineage>
        <taxon>Eukaryota</taxon>
        <taxon>Viridiplantae</taxon>
        <taxon>Streptophyta</taxon>
        <taxon>Embryophyta</taxon>
        <taxon>Tracheophyta</taxon>
        <taxon>Spermatophyta</taxon>
        <taxon>Magnoliopsida</taxon>
        <taxon>eudicotyledons</taxon>
        <taxon>Gunneridae</taxon>
        <taxon>Pentapetalae</taxon>
        <taxon>Caryophyllales</taxon>
        <taxon>Chenopodiaceae</taxon>
        <taxon>Chenopodioideae</taxon>
        <taxon>Atripliceae</taxon>
        <taxon>Chenopodium</taxon>
    </lineage>
</organism>
<dbReference type="EnsemblPlants" id="AUR62011376-RA">
    <property type="protein sequence ID" value="AUR62011376-RA:cds"/>
    <property type="gene ID" value="AUR62011376"/>
</dbReference>
<name>A0A803LDX0_CHEQI</name>
<evidence type="ECO:0000256" key="2">
    <source>
        <dbReference type="SAM" id="MobiDB-lite"/>
    </source>
</evidence>
<reference evidence="4" key="2">
    <citation type="submission" date="2021-03" db="UniProtKB">
        <authorList>
            <consortium name="EnsemblPlants"/>
        </authorList>
    </citation>
    <scope>IDENTIFICATION</scope>
</reference>
<dbReference type="InterPro" id="IPR045840">
    <property type="entry name" value="Ariadne"/>
</dbReference>
<dbReference type="Gene3D" id="1.20.120.1750">
    <property type="match status" value="1"/>
</dbReference>
<proteinExistence type="predicted"/>
<feature type="domain" description="Ariadne" evidence="3">
    <location>
        <begin position="85"/>
        <end position="148"/>
    </location>
</feature>
<feature type="coiled-coil region" evidence="1">
    <location>
        <begin position="114"/>
        <end position="141"/>
    </location>
</feature>
<feature type="region of interest" description="Disordered" evidence="2">
    <location>
        <begin position="1"/>
        <end position="25"/>
    </location>
</feature>
<evidence type="ECO:0000259" key="3">
    <source>
        <dbReference type="Pfam" id="PF19422"/>
    </source>
</evidence>
<evidence type="ECO:0000256" key="1">
    <source>
        <dbReference type="SAM" id="Coils"/>
    </source>
</evidence>
<dbReference type="Pfam" id="PF19422">
    <property type="entry name" value="Ariadne"/>
    <property type="match status" value="1"/>
</dbReference>
<protein>
    <recommendedName>
        <fullName evidence="3">Ariadne domain-containing protein</fullName>
    </recommendedName>
</protein>
<reference evidence="4" key="1">
    <citation type="journal article" date="2017" name="Nature">
        <title>The genome of Chenopodium quinoa.</title>
        <authorList>
            <person name="Jarvis D.E."/>
            <person name="Ho Y.S."/>
            <person name="Lightfoot D.J."/>
            <person name="Schmoeckel S.M."/>
            <person name="Li B."/>
            <person name="Borm T.J.A."/>
            <person name="Ohyanagi H."/>
            <person name="Mineta K."/>
            <person name="Michell C.T."/>
            <person name="Saber N."/>
            <person name="Kharbatia N.M."/>
            <person name="Rupper R.R."/>
            <person name="Sharp A.R."/>
            <person name="Dally N."/>
            <person name="Boughton B.A."/>
            <person name="Woo Y.H."/>
            <person name="Gao G."/>
            <person name="Schijlen E.G.W.M."/>
            <person name="Guo X."/>
            <person name="Momin A.A."/>
            <person name="Negrao S."/>
            <person name="Al-Babili S."/>
            <person name="Gehring C."/>
            <person name="Roessner U."/>
            <person name="Jung C."/>
            <person name="Murphy K."/>
            <person name="Arold S.T."/>
            <person name="Gojobori T."/>
            <person name="van der Linden C.G."/>
            <person name="van Loo E.N."/>
            <person name="Jellen E.N."/>
            <person name="Maughan P.J."/>
            <person name="Tester M."/>
        </authorList>
    </citation>
    <scope>NUCLEOTIDE SEQUENCE [LARGE SCALE GENOMIC DNA]</scope>
    <source>
        <strain evidence="4">cv. PI 614886</strain>
    </source>
</reference>
<evidence type="ECO:0000313" key="4">
    <source>
        <dbReference type="EnsemblPlants" id="AUR62011376-RA:cds"/>
    </source>
</evidence>
<keyword evidence="1" id="KW-0175">Coiled coil</keyword>
<evidence type="ECO:0000313" key="5">
    <source>
        <dbReference type="Proteomes" id="UP000596660"/>
    </source>
</evidence>
<keyword evidence="5" id="KW-1185">Reference proteome</keyword>